<dbReference type="PANTHER" id="PTHR13479">
    <property type="entry name" value="30S RIBOSOMAL PROTEIN S18"/>
    <property type="match status" value="1"/>
</dbReference>
<dbReference type="NCBIfam" id="TIGR00165">
    <property type="entry name" value="S18"/>
    <property type="match status" value="1"/>
</dbReference>
<keyword evidence="4" id="KW-0699">rRNA-binding</keyword>
<keyword evidence="2 4" id="KW-0689">Ribosomal protein</keyword>
<evidence type="ECO:0000313" key="6">
    <source>
        <dbReference type="EMBL" id="KKQ93443.1"/>
    </source>
</evidence>
<name>A0A0G0LNF8_9BACT</name>
<evidence type="ECO:0000256" key="5">
    <source>
        <dbReference type="RuleBase" id="RU003910"/>
    </source>
</evidence>
<dbReference type="GO" id="GO:0003735">
    <property type="term" value="F:structural constituent of ribosome"/>
    <property type="evidence" value="ECO:0007669"/>
    <property type="project" value="InterPro"/>
</dbReference>
<dbReference type="GO" id="GO:0022627">
    <property type="term" value="C:cytosolic small ribosomal subunit"/>
    <property type="evidence" value="ECO:0007669"/>
    <property type="project" value="TreeGrafter"/>
</dbReference>
<comment type="function">
    <text evidence="4">Binds as a heterodimer with protein bS6 to the central domain of the 16S rRNA, where it helps stabilize the platform of the 30S subunit.</text>
</comment>
<reference evidence="6 7" key="1">
    <citation type="journal article" date="2015" name="Nature">
        <title>rRNA introns, odd ribosomes, and small enigmatic genomes across a large radiation of phyla.</title>
        <authorList>
            <person name="Brown C.T."/>
            <person name="Hug L.A."/>
            <person name="Thomas B.C."/>
            <person name="Sharon I."/>
            <person name="Castelle C.J."/>
            <person name="Singh A."/>
            <person name="Wilkins M.J."/>
            <person name="Williams K.H."/>
            <person name="Banfield J.F."/>
        </authorList>
    </citation>
    <scope>NUCLEOTIDE SEQUENCE [LARGE SCALE GENOMIC DNA]</scope>
</reference>
<dbReference type="InterPro" id="IPR001648">
    <property type="entry name" value="Ribosomal_bS18"/>
</dbReference>
<keyword evidence="4" id="KW-0694">RNA-binding</keyword>
<dbReference type="Gene3D" id="4.10.640.10">
    <property type="entry name" value="Ribosomal protein S18"/>
    <property type="match status" value="1"/>
</dbReference>
<dbReference type="EMBL" id="LBVW01000012">
    <property type="protein sequence ID" value="KKQ93443.1"/>
    <property type="molecule type" value="Genomic_DNA"/>
</dbReference>
<keyword evidence="3 4" id="KW-0687">Ribonucleoprotein</keyword>
<dbReference type="Pfam" id="PF01084">
    <property type="entry name" value="Ribosomal_S18"/>
    <property type="match status" value="1"/>
</dbReference>
<sequence length="82" mass="9681">MLKKTKQKRQTREVKRDLKCPFCEEGLIPDYKDYKRLKKFLSDRGKILGRDRSGVCAQHQRKLSLAIKRARYLGLLPYTPLS</sequence>
<dbReference type="HAMAP" id="MF_00270">
    <property type="entry name" value="Ribosomal_bS18"/>
    <property type="match status" value="1"/>
</dbReference>
<evidence type="ECO:0000256" key="2">
    <source>
        <dbReference type="ARBA" id="ARBA00022980"/>
    </source>
</evidence>
<organism evidence="6 7">
    <name type="scientific">Candidatus Woesebacteria bacterium GW2011_GWB1_39_10b</name>
    <dbReference type="NCBI Taxonomy" id="1618573"/>
    <lineage>
        <taxon>Bacteria</taxon>
        <taxon>Candidatus Woeseibacteriota</taxon>
    </lineage>
</organism>
<protein>
    <recommendedName>
        <fullName evidence="4">Small ribosomal subunit protein bS18</fullName>
    </recommendedName>
</protein>
<dbReference type="GO" id="GO:0006412">
    <property type="term" value="P:translation"/>
    <property type="evidence" value="ECO:0007669"/>
    <property type="project" value="UniProtKB-UniRule"/>
</dbReference>
<accession>A0A0G0LNF8</accession>
<dbReference type="InterPro" id="IPR036870">
    <property type="entry name" value="Ribosomal_bS18_sf"/>
</dbReference>
<dbReference type="Proteomes" id="UP000034932">
    <property type="component" value="Unassembled WGS sequence"/>
</dbReference>
<dbReference type="PRINTS" id="PR00974">
    <property type="entry name" value="RIBOSOMALS18"/>
</dbReference>
<evidence type="ECO:0000313" key="7">
    <source>
        <dbReference type="Proteomes" id="UP000034932"/>
    </source>
</evidence>
<proteinExistence type="inferred from homology"/>
<dbReference type="STRING" id="1618573.UT19_C0012G0032"/>
<dbReference type="PANTHER" id="PTHR13479:SF40">
    <property type="entry name" value="SMALL RIBOSOMAL SUBUNIT PROTEIN BS18M"/>
    <property type="match status" value="1"/>
</dbReference>
<comment type="subunit">
    <text evidence="4">Part of the 30S ribosomal subunit. Forms a tight heterodimer with protein bS6.</text>
</comment>
<dbReference type="GO" id="GO:0070181">
    <property type="term" value="F:small ribosomal subunit rRNA binding"/>
    <property type="evidence" value="ECO:0007669"/>
    <property type="project" value="TreeGrafter"/>
</dbReference>
<dbReference type="AlphaFoldDB" id="A0A0G0LNF8"/>
<evidence type="ECO:0000256" key="3">
    <source>
        <dbReference type="ARBA" id="ARBA00023274"/>
    </source>
</evidence>
<evidence type="ECO:0000256" key="4">
    <source>
        <dbReference type="HAMAP-Rule" id="MF_00270"/>
    </source>
</evidence>
<comment type="caution">
    <text evidence="6">The sequence shown here is derived from an EMBL/GenBank/DDBJ whole genome shotgun (WGS) entry which is preliminary data.</text>
</comment>
<evidence type="ECO:0000256" key="1">
    <source>
        <dbReference type="ARBA" id="ARBA00005589"/>
    </source>
</evidence>
<comment type="similarity">
    <text evidence="1 4 5">Belongs to the bacterial ribosomal protein bS18 family.</text>
</comment>
<gene>
    <name evidence="4" type="primary">rpsR</name>
    <name evidence="6" type="ORF">UT19_C0012G0032</name>
</gene>
<dbReference type="PATRIC" id="fig|1618573.3.peg.795"/>
<dbReference type="SUPFAM" id="SSF46911">
    <property type="entry name" value="Ribosomal protein S18"/>
    <property type="match status" value="1"/>
</dbReference>